<dbReference type="PANTHER" id="PTHR46809">
    <property type="entry name" value="STROMAL CELL-DERIVED FACTOR 2-LIKE PROTEIN"/>
    <property type="match status" value="1"/>
</dbReference>
<gene>
    <name evidence="4" type="ORF">RCL2_002176800</name>
</gene>
<dbReference type="InterPro" id="IPR016093">
    <property type="entry name" value="MIR_motif"/>
</dbReference>
<evidence type="ECO:0000256" key="1">
    <source>
        <dbReference type="ARBA" id="ARBA00022729"/>
    </source>
</evidence>
<organism evidence="4 5">
    <name type="scientific">Rhizophagus clarus</name>
    <dbReference type="NCBI Taxonomy" id="94130"/>
    <lineage>
        <taxon>Eukaryota</taxon>
        <taxon>Fungi</taxon>
        <taxon>Fungi incertae sedis</taxon>
        <taxon>Mucoromycota</taxon>
        <taxon>Glomeromycotina</taxon>
        <taxon>Glomeromycetes</taxon>
        <taxon>Glomerales</taxon>
        <taxon>Glomeraceae</taxon>
        <taxon>Rhizophagus</taxon>
    </lineage>
</organism>
<dbReference type="SMART" id="SM00472">
    <property type="entry name" value="MIR"/>
    <property type="match status" value="2"/>
</dbReference>
<feature type="domain" description="MIR" evidence="3">
    <location>
        <begin position="163"/>
        <end position="218"/>
    </location>
</feature>
<dbReference type="InterPro" id="IPR036300">
    <property type="entry name" value="MIR_dom_sf"/>
</dbReference>
<protein>
    <recommendedName>
        <fullName evidence="3">MIR domain-containing protein</fullName>
    </recommendedName>
</protein>
<dbReference type="SUPFAM" id="SSF82109">
    <property type="entry name" value="MIR domain"/>
    <property type="match status" value="2"/>
</dbReference>
<keyword evidence="2" id="KW-0677">Repeat</keyword>
<evidence type="ECO:0000256" key="2">
    <source>
        <dbReference type="ARBA" id="ARBA00022737"/>
    </source>
</evidence>
<dbReference type="Proteomes" id="UP000615446">
    <property type="component" value="Unassembled WGS sequence"/>
</dbReference>
<proteinExistence type="predicted"/>
<accession>A0A8H3QXI3</accession>
<sequence>MDFPKYDGNIFPDEWINIIQKYYYFWKSRYNLETLEYLDFVKSFVDPTITLQTGIDSFEKLRNALKEDISFAVFKNTNRRKLQSLKYDPERKGGDTSKFISTFRKLCYNAEINDVEEQKKYLYKSLPNNHFDYVSSEFYKKMKNFKSINELIKEFEDIIFEESNLIRNGSIVALKHVATGKYLSSISNLCYTSGSGNQLVFVGSSEPDPNSLWKIQFNEELATSIDTSIRLQHIKSNMYLGINHYHKYRYGYFYCESPTTNHTEVSCGGNEINWKFKYSKLNNYQGYLKSNDIINLSIKKSYDKRILALNGQVEFLRGHDVQFTIGNDTFQEVVCHNERLGRNDELIIETREYLDFVKSLVDPTITLPTGIDSFEKLRNALKEDVSFTVFKNTNKRKLQSLKYDPERKGGDTSKFISTFRKLCYNAEINDIEEQKNYLYKSLPNNHFDYISNEFYEKMKNVNSTNELIKKFEDIIWEESNLIRNKSIVALKHVATGKYLSSIPNLRYTSGSRNQLVFGSSGPDPNSLWKIQFNKELATYTDTSINLQHIKTNMYLGLNNYKDYEDDDYYYYYHKSPTTDHTEVSCGGNEINWNFNHSKLDNYQGYLKSNDIINLSIKKMDRYGDYDTQDGQVEFLRSHDVQFAIGNDAFQEVVCHNERLGGNDEWCIELIHELKFLKFK</sequence>
<feature type="domain" description="MIR" evidence="3">
    <location>
        <begin position="479"/>
        <end position="533"/>
    </location>
</feature>
<dbReference type="EMBL" id="BLAL01000239">
    <property type="protein sequence ID" value="GES95077.1"/>
    <property type="molecule type" value="Genomic_DNA"/>
</dbReference>
<dbReference type="PROSITE" id="PS50919">
    <property type="entry name" value="MIR"/>
    <property type="match status" value="2"/>
</dbReference>
<name>A0A8H3QXI3_9GLOM</name>
<evidence type="ECO:0000313" key="4">
    <source>
        <dbReference type="EMBL" id="GES95077.1"/>
    </source>
</evidence>
<comment type="caution">
    <text evidence="4">The sequence shown here is derived from an EMBL/GenBank/DDBJ whole genome shotgun (WGS) entry which is preliminary data.</text>
</comment>
<dbReference type="CDD" id="cd23263">
    <property type="entry name" value="beta-trefoil_MIR"/>
    <property type="match status" value="2"/>
</dbReference>
<evidence type="ECO:0000259" key="3">
    <source>
        <dbReference type="PROSITE" id="PS50919"/>
    </source>
</evidence>
<dbReference type="OrthoDB" id="10378127at2759"/>
<dbReference type="Gene3D" id="2.80.10.50">
    <property type="match status" value="2"/>
</dbReference>
<dbReference type="AlphaFoldDB" id="A0A8H3QXI3"/>
<dbReference type="PANTHER" id="PTHR46809:SF2">
    <property type="entry name" value="GH21273P"/>
    <property type="match status" value="1"/>
</dbReference>
<reference evidence="4" key="1">
    <citation type="submission" date="2019-10" db="EMBL/GenBank/DDBJ databases">
        <title>Conservation and host-specific expression of non-tandemly repeated heterogenous ribosome RNA gene in arbuscular mycorrhizal fungi.</title>
        <authorList>
            <person name="Maeda T."/>
            <person name="Kobayashi Y."/>
            <person name="Nakagawa T."/>
            <person name="Ezawa T."/>
            <person name="Yamaguchi K."/>
            <person name="Bino T."/>
            <person name="Nishimoto Y."/>
            <person name="Shigenobu S."/>
            <person name="Kawaguchi M."/>
        </authorList>
    </citation>
    <scope>NUCLEOTIDE SEQUENCE</scope>
    <source>
        <strain evidence="4">HR1</strain>
    </source>
</reference>
<keyword evidence="1" id="KW-0732">Signal</keyword>
<evidence type="ECO:0000313" key="5">
    <source>
        <dbReference type="Proteomes" id="UP000615446"/>
    </source>
</evidence>